<evidence type="ECO:0000259" key="3">
    <source>
        <dbReference type="Pfam" id="PF01073"/>
    </source>
</evidence>
<dbReference type="InterPro" id="IPR002225">
    <property type="entry name" value="3Beta_OHSteriod_DH/Estase"/>
</dbReference>
<protein>
    <recommendedName>
        <fullName evidence="3">3-beta hydroxysteroid dehydrogenase/isomerase domain-containing protein</fullName>
    </recommendedName>
</protein>
<comment type="caution">
    <text evidence="4">The sequence shown here is derived from an EMBL/GenBank/DDBJ whole genome shotgun (WGS) entry which is preliminary data.</text>
</comment>
<comment type="similarity">
    <text evidence="2">Belongs to the NAD(P)-dependent epimerase/dehydratase family. Dihydroflavonol-4-reductase subfamily.</text>
</comment>
<dbReference type="InterPro" id="IPR036291">
    <property type="entry name" value="NAD(P)-bd_dom_sf"/>
</dbReference>
<accession>A0A4Y9YPJ7</accession>
<evidence type="ECO:0000313" key="4">
    <source>
        <dbReference type="EMBL" id="TFY63451.1"/>
    </source>
</evidence>
<reference evidence="4 5" key="1">
    <citation type="submission" date="2019-02" db="EMBL/GenBank/DDBJ databases">
        <title>Genome sequencing of the rare red list fungi Dentipellis fragilis.</title>
        <authorList>
            <person name="Buettner E."/>
            <person name="Kellner H."/>
        </authorList>
    </citation>
    <scope>NUCLEOTIDE SEQUENCE [LARGE SCALE GENOMIC DNA]</scope>
    <source>
        <strain evidence="4 5">DSM 105465</strain>
    </source>
</reference>
<dbReference type="SUPFAM" id="SSF51735">
    <property type="entry name" value="NAD(P)-binding Rossmann-fold domains"/>
    <property type="match status" value="1"/>
</dbReference>
<keyword evidence="5" id="KW-1185">Reference proteome</keyword>
<feature type="domain" description="3-beta hydroxysteroid dehydrogenase/isomerase" evidence="3">
    <location>
        <begin position="82"/>
        <end position="303"/>
    </location>
</feature>
<gene>
    <name evidence="4" type="ORF">EVG20_g6300</name>
</gene>
<name>A0A4Y9YPJ7_9AGAM</name>
<dbReference type="GO" id="GO:0006696">
    <property type="term" value="P:ergosterol biosynthetic process"/>
    <property type="evidence" value="ECO:0007669"/>
    <property type="project" value="TreeGrafter"/>
</dbReference>
<dbReference type="Gene3D" id="3.40.50.720">
    <property type="entry name" value="NAD(P)-binding Rossmann-like Domain"/>
    <property type="match status" value="1"/>
</dbReference>
<dbReference type="GO" id="GO:0005783">
    <property type="term" value="C:endoplasmic reticulum"/>
    <property type="evidence" value="ECO:0007669"/>
    <property type="project" value="TreeGrafter"/>
</dbReference>
<dbReference type="AlphaFoldDB" id="A0A4Y9YPJ7"/>
<feature type="non-terminal residue" evidence="4">
    <location>
        <position position="307"/>
    </location>
</feature>
<dbReference type="OrthoDB" id="10058185at2759"/>
<dbReference type="GO" id="GO:0000252">
    <property type="term" value="F:3-beta-hydroxysteroid dehydrogenase [NAD(P)+]/C4-decarboxylase activity"/>
    <property type="evidence" value="ECO:0007669"/>
    <property type="project" value="TreeGrafter"/>
</dbReference>
<dbReference type="EMBL" id="SEOQ01000414">
    <property type="protein sequence ID" value="TFY63451.1"/>
    <property type="molecule type" value="Genomic_DNA"/>
</dbReference>
<organism evidence="4 5">
    <name type="scientific">Dentipellis fragilis</name>
    <dbReference type="NCBI Taxonomy" id="205917"/>
    <lineage>
        <taxon>Eukaryota</taxon>
        <taxon>Fungi</taxon>
        <taxon>Dikarya</taxon>
        <taxon>Basidiomycota</taxon>
        <taxon>Agaricomycotina</taxon>
        <taxon>Agaricomycetes</taxon>
        <taxon>Russulales</taxon>
        <taxon>Hericiaceae</taxon>
        <taxon>Dentipellis</taxon>
    </lineage>
</organism>
<evidence type="ECO:0000256" key="1">
    <source>
        <dbReference type="ARBA" id="ARBA00023002"/>
    </source>
</evidence>
<evidence type="ECO:0000313" key="5">
    <source>
        <dbReference type="Proteomes" id="UP000298327"/>
    </source>
</evidence>
<dbReference type="Proteomes" id="UP000298327">
    <property type="component" value="Unassembled WGS sequence"/>
</dbReference>
<proteinExistence type="inferred from homology"/>
<sequence length="307" mass="33361">MFLDDFGQASSHYPRFRAMIGVKNFLTRAACTPCAPDDFPHARLLSSNLSQGAERQRASTHCTVSSETCLVSRMSPHTRHYLVAGGAGFLGSYIVEALVARGEDHVAVYDLTEPNEADKLPTVSYFRGDICDTPRLVDVLRHTQTTIVFHVASPVRGLPDSIYTCVNVKGTRTLLEACRHPSLNGAVGKLVYTSSTGVVWMSKELAGVSEDEVSIPDKGFDAYHHTKAVAESMVLGANKDGLRTVAMRPCGMIGPRDGQLLFRLARLLADGQHKIQIGDNSASIDWVYPGNVADAHLLAADRLPWPA</sequence>
<dbReference type="PANTHER" id="PTHR10366:SF564">
    <property type="entry name" value="STEROL-4-ALPHA-CARBOXYLATE 3-DEHYDROGENASE, DECARBOXYLATING"/>
    <property type="match status" value="1"/>
</dbReference>
<dbReference type="InterPro" id="IPR050425">
    <property type="entry name" value="NAD(P)_dehydrat-like"/>
</dbReference>
<evidence type="ECO:0000256" key="2">
    <source>
        <dbReference type="ARBA" id="ARBA00023445"/>
    </source>
</evidence>
<dbReference type="STRING" id="205917.A0A4Y9YPJ7"/>
<dbReference type="Pfam" id="PF01073">
    <property type="entry name" value="3Beta_HSD"/>
    <property type="match status" value="1"/>
</dbReference>
<dbReference type="PANTHER" id="PTHR10366">
    <property type="entry name" value="NAD DEPENDENT EPIMERASE/DEHYDRATASE"/>
    <property type="match status" value="1"/>
</dbReference>
<keyword evidence="1" id="KW-0560">Oxidoreductase</keyword>